<dbReference type="SUPFAM" id="SSF55186">
    <property type="entry name" value="ThrRS/AlaRS common domain"/>
    <property type="match status" value="1"/>
</dbReference>
<evidence type="ECO:0000256" key="4">
    <source>
        <dbReference type="ARBA" id="ARBA00022833"/>
    </source>
</evidence>
<dbReference type="Pfam" id="PF01411">
    <property type="entry name" value="tRNA-synt_2c"/>
    <property type="match status" value="1"/>
</dbReference>
<protein>
    <submittedName>
        <fullName evidence="7">Alanine--tRNA ligase-related protein</fullName>
    </submittedName>
</protein>
<dbReference type="EMBL" id="JBHLTR010000051">
    <property type="protein sequence ID" value="MFC0560957.1"/>
    <property type="molecule type" value="Genomic_DNA"/>
</dbReference>
<accession>A0ABV6NJM1</accession>
<gene>
    <name evidence="7" type="ORF">ACFFH4_18590</name>
</gene>
<evidence type="ECO:0000256" key="3">
    <source>
        <dbReference type="ARBA" id="ARBA00022723"/>
    </source>
</evidence>
<dbReference type="Proteomes" id="UP001589833">
    <property type="component" value="Unassembled WGS sequence"/>
</dbReference>
<evidence type="ECO:0000256" key="1">
    <source>
        <dbReference type="ARBA" id="ARBA00001947"/>
    </source>
</evidence>
<feature type="domain" description="Alanyl-transfer RNA synthetases family profile" evidence="6">
    <location>
        <begin position="1"/>
        <end position="238"/>
    </location>
</feature>
<dbReference type="InterPro" id="IPR018164">
    <property type="entry name" value="Ala-tRNA-synth_IIc_N"/>
</dbReference>
<evidence type="ECO:0000256" key="2">
    <source>
        <dbReference type="ARBA" id="ARBA00004496"/>
    </source>
</evidence>
<keyword evidence="4" id="KW-0862">Zinc</keyword>
<keyword evidence="8" id="KW-1185">Reference proteome</keyword>
<dbReference type="InterPro" id="IPR018163">
    <property type="entry name" value="Thr/Ala-tRNA-synth_IIc_edit"/>
</dbReference>
<proteinExistence type="predicted"/>
<comment type="caution">
    <text evidence="7">The sequence shown here is derived from an EMBL/GenBank/DDBJ whole genome shotgun (WGS) entry which is preliminary data.</text>
</comment>
<dbReference type="SMART" id="SM00863">
    <property type="entry name" value="tRNA_SAD"/>
    <property type="match status" value="1"/>
</dbReference>
<feature type="coiled-coil region" evidence="5">
    <location>
        <begin position="258"/>
        <end position="288"/>
    </location>
</feature>
<dbReference type="PANTHER" id="PTHR43462">
    <property type="entry name" value="ALANYL-TRNA EDITING PROTEIN"/>
    <property type="match status" value="1"/>
</dbReference>
<dbReference type="Pfam" id="PF07973">
    <property type="entry name" value="tRNA_SAD"/>
    <property type="match status" value="1"/>
</dbReference>
<evidence type="ECO:0000313" key="7">
    <source>
        <dbReference type="EMBL" id="MFC0560957.1"/>
    </source>
</evidence>
<comment type="cofactor">
    <cofactor evidence="1">
        <name>Zn(2+)</name>
        <dbReference type="ChEBI" id="CHEBI:29105"/>
    </cofactor>
</comment>
<dbReference type="SUPFAM" id="SSF50447">
    <property type="entry name" value="Translation proteins"/>
    <property type="match status" value="1"/>
</dbReference>
<evidence type="ECO:0000313" key="8">
    <source>
        <dbReference type="Proteomes" id="UP001589833"/>
    </source>
</evidence>
<organism evidence="7 8">
    <name type="scientific">Halalkalibacter alkalisediminis</name>
    <dbReference type="NCBI Taxonomy" id="935616"/>
    <lineage>
        <taxon>Bacteria</taxon>
        <taxon>Bacillati</taxon>
        <taxon>Bacillota</taxon>
        <taxon>Bacilli</taxon>
        <taxon>Bacillales</taxon>
        <taxon>Bacillaceae</taxon>
        <taxon>Halalkalibacter</taxon>
    </lineage>
</organism>
<dbReference type="InterPro" id="IPR012947">
    <property type="entry name" value="tRNA_SAD"/>
</dbReference>
<comment type="subcellular location">
    <subcellularLocation>
        <location evidence="2">Cytoplasm</location>
    </subcellularLocation>
</comment>
<keyword evidence="5" id="KW-0175">Coiled coil</keyword>
<dbReference type="InterPro" id="IPR018165">
    <property type="entry name" value="Ala-tRNA-synth_IIc_core"/>
</dbReference>
<name>A0ABV6NJM1_9BACI</name>
<keyword evidence="7" id="KW-0436">Ligase</keyword>
<dbReference type="Gene3D" id="2.40.30.130">
    <property type="match status" value="1"/>
</dbReference>
<dbReference type="PROSITE" id="PS50860">
    <property type="entry name" value="AA_TRNA_LIGASE_II_ALA"/>
    <property type="match status" value="1"/>
</dbReference>
<dbReference type="GO" id="GO:0016874">
    <property type="term" value="F:ligase activity"/>
    <property type="evidence" value="ECO:0007669"/>
    <property type="project" value="UniProtKB-KW"/>
</dbReference>
<dbReference type="InterPro" id="IPR051335">
    <property type="entry name" value="Alanyl-tRNA_Editing_Enzymes"/>
</dbReference>
<keyword evidence="3" id="KW-0479">Metal-binding</keyword>
<dbReference type="Gene3D" id="3.10.310.40">
    <property type="match status" value="1"/>
</dbReference>
<reference evidence="7 8" key="1">
    <citation type="submission" date="2024-09" db="EMBL/GenBank/DDBJ databases">
        <authorList>
            <person name="Sun Q."/>
            <person name="Mori K."/>
        </authorList>
    </citation>
    <scope>NUCLEOTIDE SEQUENCE [LARGE SCALE GENOMIC DNA]</scope>
    <source>
        <strain evidence="7 8">NCAIM B.02301</strain>
    </source>
</reference>
<evidence type="ECO:0000259" key="6">
    <source>
        <dbReference type="PROSITE" id="PS50860"/>
    </source>
</evidence>
<dbReference type="Gene3D" id="3.30.980.10">
    <property type="entry name" value="Threonyl-trna Synthetase, Chain A, domain 2"/>
    <property type="match status" value="1"/>
</dbReference>
<dbReference type="RefSeq" id="WP_273848343.1">
    <property type="nucleotide sequence ID" value="NZ_JAQQWT010000068.1"/>
</dbReference>
<sequence length="393" mass="44806">MKEQLFYLDPYIKEFTATIEKHEQTTDGKWYIVLDQTAFYPTGGGQPHDEGFIENEFVVDVQQVDGEIRHYLNHNLQLKEKQVKASINWERRFDHMQQHAGQHILSAAFTELFGFETVSFHLGKSILTIDLAVAEISSQQVSAAEERANQMILHNHKIDTKWLSLDEAESYPLRKQPSVLDQVRLVIIPNIDYNPCGGTHPKTTGEVRAIKILGWEQQKGNVRMQFICGNRVITQLAQKHEVMTKLTELVNAPEQEVCKAVRRLLESEKNLEKKLEQTEEKLLTYEAREWLENGSAIRKIFINRPLKELQKLAKLLVSFSSEVNVFLVAQNNNQIQIVGAKGKESTVEVKKIFTEMLPLINGKGGGSEFFVQGGGEAILSGEEFLEKIKNFNS</sequence>
<evidence type="ECO:0000256" key="5">
    <source>
        <dbReference type="SAM" id="Coils"/>
    </source>
</evidence>
<dbReference type="InterPro" id="IPR009000">
    <property type="entry name" value="Transl_B-barrel_sf"/>
</dbReference>
<dbReference type="PANTHER" id="PTHR43462:SF1">
    <property type="entry name" value="ALANYL-TRNA EDITING PROTEIN AARSD1"/>
    <property type="match status" value="1"/>
</dbReference>